<dbReference type="Proteomes" id="UP000327013">
    <property type="component" value="Unassembled WGS sequence"/>
</dbReference>
<dbReference type="AlphaFoldDB" id="A0A5N6KUP1"/>
<accession>A0A5N6KUP1</accession>
<organism evidence="1 2">
    <name type="scientific">Carpinus fangiana</name>
    <dbReference type="NCBI Taxonomy" id="176857"/>
    <lineage>
        <taxon>Eukaryota</taxon>
        <taxon>Viridiplantae</taxon>
        <taxon>Streptophyta</taxon>
        <taxon>Embryophyta</taxon>
        <taxon>Tracheophyta</taxon>
        <taxon>Spermatophyta</taxon>
        <taxon>Magnoliopsida</taxon>
        <taxon>eudicotyledons</taxon>
        <taxon>Gunneridae</taxon>
        <taxon>Pentapetalae</taxon>
        <taxon>rosids</taxon>
        <taxon>fabids</taxon>
        <taxon>Fagales</taxon>
        <taxon>Betulaceae</taxon>
        <taxon>Carpinus</taxon>
    </lineage>
</organism>
<sequence>MVLPPTLSVALDIDPRSFEVDRTTPQPSISITVTSHTAHPITIFIWPHVFNLSLSQKRDNFTCLDITSNTWLFLPVTAGPKRPGFKLEQGSYDEKYIYTLEPETPMIFKGDFGLARRIDDDIHTLIPGHRYRLSIREGEAVSWWRWGRKDDIIPPVGQPQALDKADGDPLVLQVEGPVEFSVE</sequence>
<reference evidence="1 2" key="1">
    <citation type="submission" date="2019-06" db="EMBL/GenBank/DDBJ databases">
        <title>A chromosomal-level reference genome of Carpinus fangiana (Coryloideae, Betulaceae).</title>
        <authorList>
            <person name="Yang X."/>
            <person name="Wang Z."/>
            <person name="Zhang L."/>
            <person name="Hao G."/>
            <person name="Liu J."/>
            <person name="Yang Y."/>
        </authorList>
    </citation>
    <scope>NUCLEOTIDE SEQUENCE [LARGE SCALE GENOMIC DNA]</scope>
    <source>
        <strain evidence="1">Cfa_2016G</strain>
        <tissue evidence="1">Leaf</tissue>
    </source>
</reference>
<dbReference type="EMBL" id="VIBQ01000013">
    <property type="protein sequence ID" value="KAB8346209.1"/>
    <property type="molecule type" value="Genomic_DNA"/>
</dbReference>
<proteinExistence type="predicted"/>
<evidence type="ECO:0000313" key="1">
    <source>
        <dbReference type="EMBL" id="KAB8346209.1"/>
    </source>
</evidence>
<evidence type="ECO:0000313" key="2">
    <source>
        <dbReference type="Proteomes" id="UP000327013"/>
    </source>
</evidence>
<comment type="caution">
    <text evidence="1">The sequence shown here is derived from an EMBL/GenBank/DDBJ whole genome shotgun (WGS) entry which is preliminary data.</text>
</comment>
<protein>
    <submittedName>
        <fullName evidence="1">Uncharacterized protein</fullName>
    </submittedName>
</protein>
<dbReference type="OrthoDB" id="5418036at2759"/>
<name>A0A5N6KUP1_9ROSI</name>
<keyword evidence="2" id="KW-1185">Reference proteome</keyword>
<gene>
    <name evidence="1" type="ORF">FH972_023254</name>
</gene>